<dbReference type="InterPro" id="IPR009057">
    <property type="entry name" value="Homeodomain-like_sf"/>
</dbReference>
<dbReference type="Gene3D" id="1.10.10.60">
    <property type="entry name" value="Homeodomain-like"/>
    <property type="match status" value="1"/>
</dbReference>
<dbReference type="Gene3D" id="3.40.50.2300">
    <property type="match status" value="1"/>
</dbReference>
<dbReference type="PROSITE" id="PS00675">
    <property type="entry name" value="SIGMA54_INTERACT_1"/>
    <property type="match status" value="1"/>
</dbReference>
<dbReference type="Pfam" id="PF00072">
    <property type="entry name" value="Response_reg"/>
    <property type="match status" value="1"/>
</dbReference>
<evidence type="ECO:0000256" key="4">
    <source>
        <dbReference type="ARBA" id="ARBA00023125"/>
    </source>
</evidence>
<dbReference type="eggNOG" id="COG2204">
    <property type="taxonomic scope" value="Bacteria"/>
</dbReference>
<dbReference type="Proteomes" id="UP000005744">
    <property type="component" value="Unassembled WGS sequence"/>
</dbReference>
<dbReference type="InterPro" id="IPR003593">
    <property type="entry name" value="AAA+_ATPase"/>
</dbReference>
<dbReference type="SUPFAM" id="SSF52540">
    <property type="entry name" value="P-loop containing nucleoside triphosphate hydrolases"/>
    <property type="match status" value="1"/>
</dbReference>
<keyword evidence="5" id="KW-0804">Transcription</keyword>
<evidence type="ECO:0000256" key="3">
    <source>
        <dbReference type="ARBA" id="ARBA00023015"/>
    </source>
</evidence>
<dbReference type="OrthoDB" id="5288224at2"/>
<keyword evidence="3" id="KW-0805">Transcription regulation</keyword>
<dbReference type="PROSITE" id="PS50110">
    <property type="entry name" value="RESPONSE_REGULATORY"/>
    <property type="match status" value="1"/>
</dbReference>
<dbReference type="InterPro" id="IPR002197">
    <property type="entry name" value="HTH_Fis"/>
</dbReference>
<dbReference type="SUPFAM" id="SSF46689">
    <property type="entry name" value="Homeodomain-like"/>
    <property type="match status" value="1"/>
</dbReference>
<sequence>MADLPSLLLVDDDQAITDSFAFVLRDSFAINAVGTREEAKRFLYTAPILPNIALIDLGLPPTPHSPDEGFALVSDLLAFNPSMKILILSGQDTQENVRHALTLGAVDFIPKPCDIELLKARLKHQVMILEAEQYVATPVEKRECHLIGQSSAMNMLRAQIQQFANSPFSVLIQGESGSGKELVAQCLHTQSCRAHLPCLTLNCAAFTSELLEAQLFGHAKGAFTGAGTARAGFFEEAGDGSLILDEIGEMPLSLQSKLLRVLENGEYYRIGETKVRQSNARIIAASNRDLREEVQAGHFRADLYHRLSVLTIRVPPLRERGDDRLVLLEHFQQFYKEMGTLFQLDNTAKQAWMGYSFPGNIRELRNIVIRIGAKYPNQQVPRALLEMELETDINRQELADIDSEEAILRQINTGNFSLDDVLLDWERRYINAALKTSQGNLSKAARVLGINRTTLYSKMQRMGKTTPSP</sequence>
<evidence type="ECO:0000256" key="6">
    <source>
        <dbReference type="PROSITE-ProRule" id="PRU00169"/>
    </source>
</evidence>
<dbReference type="PROSITE" id="PS50045">
    <property type="entry name" value="SIGMA54_INTERACT_4"/>
    <property type="match status" value="1"/>
</dbReference>
<dbReference type="EMBL" id="JH600070">
    <property type="protein sequence ID" value="EIJ41836.1"/>
    <property type="molecule type" value="Genomic_DNA"/>
</dbReference>
<dbReference type="InterPro" id="IPR027417">
    <property type="entry name" value="P-loop_NTPase"/>
</dbReference>
<dbReference type="Gene3D" id="3.40.50.300">
    <property type="entry name" value="P-loop containing nucleotide triphosphate hydrolases"/>
    <property type="match status" value="1"/>
</dbReference>
<evidence type="ECO:0000256" key="5">
    <source>
        <dbReference type="ARBA" id="ARBA00023163"/>
    </source>
</evidence>
<dbReference type="SMART" id="SM00382">
    <property type="entry name" value="AAA"/>
    <property type="match status" value="1"/>
</dbReference>
<feature type="domain" description="Sigma-54 factor interaction" evidence="7">
    <location>
        <begin position="146"/>
        <end position="373"/>
    </location>
</feature>
<evidence type="ECO:0000259" key="8">
    <source>
        <dbReference type="PROSITE" id="PS50110"/>
    </source>
</evidence>
<proteinExistence type="predicted"/>
<dbReference type="Gene3D" id="1.10.8.60">
    <property type="match status" value="1"/>
</dbReference>
<dbReference type="HOGENOM" id="CLU_000445_0_6_6"/>
<dbReference type="InterPro" id="IPR001789">
    <property type="entry name" value="Sig_transdc_resp-reg_receiver"/>
</dbReference>
<dbReference type="GO" id="GO:0043565">
    <property type="term" value="F:sequence-specific DNA binding"/>
    <property type="evidence" value="ECO:0007669"/>
    <property type="project" value="InterPro"/>
</dbReference>
<reference evidence="9 10" key="1">
    <citation type="submission" date="2011-11" db="EMBL/GenBank/DDBJ databases">
        <title>Improved High-Quality Draft sequence of Beggiatoa alba B18lD.</title>
        <authorList>
            <consortium name="US DOE Joint Genome Institute"/>
            <person name="Lucas S."/>
            <person name="Han J."/>
            <person name="Lapidus A."/>
            <person name="Cheng J.-F."/>
            <person name="Goodwin L."/>
            <person name="Pitluck S."/>
            <person name="Peters L."/>
            <person name="Mikhailova N."/>
            <person name="Held B."/>
            <person name="Detter J.C."/>
            <person name="Han C."/>
            <person name="Tapia R."/>
            <person name="Land M."/>
            <person name="Hauser L."/>
            <person name="Kyrpides N."/>
            <person name="Ivanova N."/>
            <person name="Pagani I."/>
            <person name="Samuel K."/>
            <person name="Teske A."/>
            <person name="Mueller J."/>
            <person name="Woyke T."/>
        </authorList>
    </citation>
    <scope>NUCLEOTIDE SEQUENCE [LARGE SCALE GENOMIC DNA]</scope>
    <source>
        <strain evidence="9 10">B18LD</strain>
    </source>
</reference>
<dbReference type="STRING" id="395493.BegalDRAFT_0928"/>
<dbReference type="Pfam" id="PF02954">
    <property type="entry name" value="HTH_8"/>
    <property type="match status" value="1"/>
</dbReference>
<feature type="domain" description="Response regulatory" evidence="8">
    <location>
        <begin position="6"/>
        <end position="126"/>
    </location>
</feature>
<dbReference type="SMART" id="SM00448">
    <property type="entry name" value="REC"/>
    <property type="match status" value="1"/>
</dbReference>
<dbReference type="PANTHER" id="PTHR32071:SF117">
    <property type="entry name" value="PTS-DEPENDENT DIHYDROXYACETONE KINASE OPERON REGULATORY PROTEIN-RELATED"/>
    <property type="match status" value="1"/>
</dbReference>
<accession>I3CDZ3</accession>
<dbReference type="AlphaFoldDB" id="I3CDZ3"/>
<dbReference type="Pfam" id="PF00158">
    <property type="entry name" value="Sigma54_activat"/>
    <property type="match status" value="1"/>
</dbReference>
<dbReference type="FunFam" id="3.40.50.300:FF:000006">
    <property type="entry name" value="DNA-binding transcriptional regulator NtrC"/>
    <property type="match status" value="1"/>
</dbReference>
<evidence type="ECO:0000259" key="7">
    <source>
        <dbReference type="PROSITE" id="PS50045"/>
    </source>
</evidence>
<dbReference type="GO" id="GO:0006355">
    <property type="term" value="P:regulation of DNA-templated transcription"/>
    <property type="evidence" value="ECO:0007669"/>
    <property type="project" value="InterPro"/>
</dbReference>
<evidence type="ECO:0000256" key="1">
    <source>
        <dbReference type="ARBA" id="ARBA00022741"/>
    </source>
</evidence>
<dbReference type="InterPro" id="IPR058031">
    <property type="entry name" value="AAA_lid_NorR"/>
</dbReference>
<feature type="modified residue" description="4-aspartylphosphate" evidence="6">
    <location>
        <position position="56"/>
    </location>
</feature>
<dbReference type="RefSeq" id="WP_002684122.1">
    <property type="nucleotide sequence ID" value="NZ_JH600070.1"/>
</dbReference>
<dbReference type="PANTHER" id="PTHR32071">
    <property type="entry name" value="TRANSCRIPTIONAL REGULATORY PROTEIN"/>
    <property type="match status" value="1"/>
</dbReference>
<evidence type="ECO:0000256" key="2">
    <source>
        <dbReference type="ARBA" id="ARBA00022840"/>
    </source>
</evidence>
<dbReference type="GO" id="GO:0005524">
    <property type="term" value="F:ATP binding"/>
    <property type="evidence" value="ECO:0007669"/>
    <property type="project" value="UniProtKB-KW"/>
</dbReference>
<dbReference type="InterPro" id="IPR025944">
    <property type="entry name" value="Sigma_54_int_dom_CS"/>
</dbReference>
<dbReference type="CDD" id="cd00009">
    <property type="entry name" value="AAA"/>
    <property type="match status" value="1"/>
</dbReference>
<keyword evidence="1" id="KW-0547">Nucleotide-binding</keyword>
<keyword evidence="10" id="KW-1185">Reference proteome</keyword>
<dbReference type="InterPro" id="IPR011006">
    <property type="entry name" value="CheY-like_superfamily"/>
</dbReference>
<dbReference type="Pfam" id="PF25601">
    <property type="entry name" value="AAA_lid_14"/>
    <property type="match status" value="1"/>
</dbReference>
<dbReference type="InterPro" id="IPR002078">
    <property type="entry name" value="Sigma_54_int"/>
</dbReference>
<keyword evidence="4 9" id="KW-0238">DNA-binding</keyword>
<organism evidence="9 10">
    <name type="scientific">Beggiatoa alba B18LD</name>
    <dbReference type="NCBI Taxonomy" id="395493"/>
    <lineage>
        <taxon>Bacteria</taxon>
        <taxon>Pseudomonadati</taxon>
        <taxon>Pseudomonadota</taxon>
        <taxon>Gammaproteobacteria</taxon>
        <taxon>Thiotrichales</taxon>
        <taxon>Thiotrichaceae</taxon>
        <taxon>Beggiatoa</taxon>
    </lineage>
</organism>
<dbReference type="InterPro" id="IPR025662">
    <property type="entry name" value="Sigma_54_int_dom_ATP-bd_1"/>
</dbReference>
<dbReference type="PRINTS" id="PR01590">
    <property type="entry name" value="HTHFIS"/>
</dbReference>
<protein>
    <submittedName>
        <fullName evidence="9">Response regulator with CheY-like receiver, AAA-type ATPase, and DNA-binding domains</fullName>
    </submittedName>
</protein>
<gene>
    <name evidence="9" type="ORF">BegalDRAFT_0928</name>
</gene>
<keyword evidence="6" id="KW-0597">Phosphoprotein</keyword>
<dbReference type="SUPFAM" id="SSF52172">
    <property type="entry name" value="CheY-like"/>
    <property type="match status" value="1"/>
</dbReference>
<evidence type="ECO:0000313" key="9">
    <source>
        <dbReference type="EMBL" id="EIJ41836.1"/>
    </source>
</evidence>
<name>I3CDZ3_9GAMM</name>
<dbReference type="PROSITE" id="PS00688">
    <property type="entry name" value="SIGMA54_INTERACT_3"/>
    <property type="match status" value="1"/>
</dbReference>
<evidence type="ECO:0000313" key="10">
    <source>
        <dbReference type="Proteomes" id="UP000005744"/>
    </source>
</evidence>
<keyword evidence="2" id="KW-0067">ATP-binding</keyword>
<dbReference type="GO" id="GO:0000160">
    <property type="term" value="P:phosphorelay signal transduction system"/>
    <property type="evidence" value="ECO:0007669"/>
    <property type="project" value="InterPro"/>
</dbReference>